<dbReference type="PANTHER" id="PTHR46401:SF2">
    <property type="entry name" value="GLYCOSYLTRANSFERASE WBBK-RELATED"/>
    <property type="match status" value="1"/>
</dbReference>
<dbReference type="PANTHER" id="PTHR46401">
    <property type="entry name" value="GLYCOSYLTRANSFERASE WBBK-RELATED"/>
    <property type="match status" value="1"/>
</dbReference>
<dbReference type="Gene3D" id="3.40.50.2000">
    <property type="entry name" value="Glycogen Phosphorylase B"/>
    <property type="match status" value="2"/>
</dbReference>
<gene>
    <name evidence="4" type="ORF">HDF09_001558</name>
</gene>
<keyword evidence="1" id="KW-0808">Transferase</keyword>
<dbReference type="GO" id="GO:0016757">
    <property type="term" value="F:glycosyltransferase activity"/>
    <property type="evidence" value="ECO:0007669"/>
    <property type="project" value="InterPro"/>
</dbReference>
<name>A0A7W8MS71_9BACT</name>
<dbReference type="Pfam" id="PF13439">
    <property type="entry name" value="Glyco_transf_4"/>
    <property type="match status" value="1"/>
</dbReference>
<sequence length="401" mass="45975">MTQDTRRPTVFMMDLWATVPYYTAYLSKALLKKRVNLTVGSISYYLDPGCFSNRGVKLDPGFMDVVGKFQLPRLPRRVLKLLESLLNLAALSMRFFISPPDIVHVQFLPMVTERLPLDLWFVRLCRRRGSKIVLTVHDLLPHNTGESHRQTFHDLYQMVDRIICHSESIRERLAIEFAVKEEKVAVIPHGPFFYDLPATAEQTLQSFELDPRKLLVLWQGILSPYKGIDLLLEAWQSVEASVEDARLLVVGTGPAELIEKIREQIRSLKLQRVQLHPRFISTEELVALYRAADIVVYPYRAITTSGALATGLALGKTIVASDLPVFRELLTERESAFFFDPQKPAELASALTQLLNDALLREQLAENVRKMNFGEQSWLSIADKTIECYRFVQPLQLWYKN</sequence>
<reference evidence="4" key="1">
    <citation type="submission" date="2020-08" db="EMBL/GenBank/DDBJ databases">
        <title>Genomic Encyclopedia of Type Strains, Phase IV (KMG-V): Genome sequencing to study the core and pangenomes of soil and plant-associated prokaryotes.</title>
        <authorList>
            <person name="Whitman W."/>
        </authorList>
    </citation>
    <scope>NUCLEOTIDE SEQUENCE [LARGE SCALE GENOMIC DNA]</scope>
    <source>
        <strain evidence="4">M8UP27</strain>
    </source>
</reference>
<evidence type="ECO:0000259" key="3">
    <source>
        <dbReference type="Pfam" id="PF13439"/>
    </source>
</evidence>
<accession>A0A7W8MS71</accession>
<feature type="domain" description="Glycosyltransferase subfamily 4-like N-terminal" evidence="3">
    <location>
        <begin position="22"/>
        <end position="190"/>
    </location>
</feature>
<feature type="domain" description="Glycosyl transferase family 1" evidence="2">
    <location>
        <begin position="205"/>
        <end position="371"/>
    </location>
</feature>
<dbReference type="Proteomes" id="UP000568106">
    <property type="component" value="Unassembled WGS sequence"/>
</dbReference>
<evidence type="ECO:0000256" key="1">
    <source>
        <dbReference type="ARBA" id="ARBA00022679"/>
    </source>
</evidence>
<dbReference type="InterPro" id="IPR028098">
    <property type="entry name" value="Glyco_trans_4-like_N"/>
</dbReference>
<dbReference type="AlphaFoldDB" id="A0A7W8MS71"/>
<keyword evidence="5" id="KW-1185">Reference proteome</keyword>
<organism evidence="4 5">
    <name type="scientific">Tunturiibacter empetritectus</name>
    <dbReference type="NCBI Taxonomy" id="3069691"/>
    <lineage>
        <taxon>Bacteria</taxon>
        <taxon>Pseudomonadati</taxon>
        <taxon>Acidobacteriota</taxon>
        <taxon>Terriglobia</taxon>
        <taxon>Terriglobales</taxon>
        <taxon>Acidobacteriaceae</taxon>
        <taxon>Tunturiibacter</taxon>
    </lineage>
</organism>
<protein>
    <submittedName>
        <fullName evidence="4">Glycosyltransferase involved in cell wall biosynthesis</fullName>
    </submittedName>
</protein>
<proteinExistence type="predicted"/>
<dbReference type="InterPro" id="IPR001296">
    <property type="entry name" value="Glyco_trans_1"/>
</dbReference>
<evidence type="ECO:0000313" key="4">
    <source>
        <dbReference type="EMBL" id="MBB5316889.1"/>
    </source>
</evidence>
<dbReference type="GO" id="GO:0009103">
    <property type="term" value="P:lipopolysaccharide biosynthetic process"/>
    <property type="evidence" value="ECO:0007669"/>
    <property type="project" value="TreeGrafter"/>
</dbReference>
<dbReference type="SUPFAM" id="SSF53756">
    <property type="entry name" value="UDP-Glycosyltransferase/glycogen phosphorylase"/>
    <property type="match status" value="1"/>
</dbReference>
<comment type="caution">
    <text evidence="4">The sequence shown here is derived from an EMBL/GenBank/DDBJ whole genome shotgun (WGS) entry which is preliminary data.</text>
</comment>
<evidence type="ECO:0000259" key="2">
    <source>
        <dbReference type="Pfam" id="PF00534"/>
    </source>
</evidence>
<dbReference type="Pfam" id="PF00534">
    <property type="entry name" value="Glycos_transf_1"/>
    <property type="match status" value="1"/>
</dbReference>
<evidence type="ECO:0000313" key="5">
    <source>
        <dbReference type="Proteomes" id="UP000568106"/>
    </source>
</evidence>
<dbReference type="EMBL" id="JACHDY010000002">
    <property type="protein sequence ID" value="MBB5316889.1"/>
    <property type="molecule type" value="Genomic_DNA"/>
</dbReference>
<dbReference type="CDD" id="cd03801">
    <property type="entry name" value="GT4_PimA-like"/>
    <property type="match status" value="1"/>
</dbReference>